<sequence>MKFTLFGATGGVGAQFARQACEAGHGVTAVVRDPARMAYAHPGLTVTRADVMDPDAIGPLIAGRDAVVSALGHRGPGPATVCAQSARSITAAMAAHDVRRLVVVSAAGMFTEGDGPFTRFVVKPILQRVLRDSFADMLAMEQTVRASGLDWTIVRPPQLLDRPRTGTYRTSVDRTVPRGMRVARADVADLMLRSLERAEPLRKAVYLAN</sequence>
<dbReference type="GO" id="GO:0042602">
    <property type="term" value="F:riboflavin reductase (NADPH) activity"/>
    <property type="evidence" value="ECO:0007669"/>
    <property type="project" value="TreeGrafter"/>
</dbReference>
<dbReference type="GO" id="GO:0004074">
    <property type="term" value="F:biliverdin reductase [NAD(P)H] activity"/>
    <property type="evidence" value="ECO:0007669"/>
    <property type="project" value="TreeGrafter"/>
</dbReference>
<keyword evidence="3" id="KW-1185">Reference proteome</keyword>
<dbReference type="Gene3D" id="3.40.50.720">
    <property type="entry name" value="NAD(P)-binding Rossmann-like Domain"/>
    <property type="match status" value="1"/>
</dbReference>
<dbReference type="InterPro" id="IPR016040">
    <property type="entry name" value="NAD(P)-bd_dom"/>
</dbReference>
<evidence type="ECO:0000313" key="3">
    <source>
        <dbReference type="Proteomes" id="UP001140076"/>
    </source>
</evidence>
<dbReference type="CDD" id="cd05244">
    <property type="entry name" value="BVR-B_like_SDR_a"/>
    <property type="match status" value="1"/>
</dbReference>
<dbReference type="Pfam" id="PF13460">
    <property type="entry name" value="NAD_binding_10"/>
    <property type="match status" value="1"/>
</dbReference>
<evidence type="ECO:0000259" key="1">
    <source>
        <dbReference type="Pfam" id="PF13460"/>
    </source>
</evidence>
<dbReference type="RefSeq" id="WP_270070583.1">
    <property type="nucleotide sequence ID" value="NZ_JAJAQC010000004.1"/>
</dbReference>
<dbReference type="Proteomes" id="UP001140076">
    <property type="component" value="Unassembled WGS sequence"/>
</dbReference>
<evidence type="ECO:0000313" key="2">
    <source>
        <dbReference type="EMBL" id="MDA0563289.1"/>
    </source>
</evidence>
<dbReference type="PANTHER" id="PTHR43355:SF2">
    <property type="entry name" value="FLAVIN REDUCTASE (NADPH)"/>
    <property type="match status" value="1"/>
</dbReference>
<gene>
    <name evidence="2" type="ORF">LG943_02930</name>
</gene>
<dbReference type="SUPFAM" id="SSF51735">
    <property type="entry name" value="NAD(P)-binding Rossmann-fold domains"/>
    <property type="match status" value="1"/>
</dbReference>
<reference evidence="2" key="1">
    <citation type="submission" date="2021-10" db="EMBL/GenBank/DDBJ databases">
        <title>Streptomonospora sp. nov., isolated from mangrove soil.</title>
        <authorList>
            <person name="Chen X."/>
            <person name="Ge X."/>
            <person name="Liu W."/>
        </authorList>
    </citation>
    <scope>NUCLEOTIDE SEQUENCE</scope>
    <source>
        <strain evidence="2">S1-112</strain>
    </source>
</reference>
<proteinExistence type="predicted"/>
<dbReference type="InterPro" id="IPR051606">
    <property type="entry name" value="Polyketide_Oxido-like"/>
</dbReference>
<organism evidence="2 3">
    <name type="scientific">Streptomonospora mangrovi</name>
    <dbReference type="NCBI Taxonomy" id="2883123"/>
    <lineage>
        <taxon>Bacteria</taxon>
        <taxon>Bacillati</taxon>
        <taxon>Actinomycetota</taxon>
        <taxon>Actinomycetes</taxon>
        <taxon>Streptosporangiales</taxon>
        <taxon>Nocardiopsidaceae</taxon>
        <taxon>Streptomonospora</taxon>
    </lineage>
</organism>
<feature type="domain" description="NAD(P)-binding" evidence="1">
    <location>
        <begin position="7"/>
        <end position="196"/>
    </location>
</feature>
<protein>
    <submittedName>
        <fullName evidence="2">SDR family oxidoreductase</fullName>
    </submittedName>
</protein>
<dbReference type="EMBL" id="JAJAQC010000004">
    <property type="protein sequence ID" value="MDA0563289.1"/>
    <property type="molecule type" value="Genomic_DNA"/>
</dbReference>
<dbReference type="AlphaFoldDB" id="A0A9X3NK55"/>
<dbReference type="InterPro" id="IPR036291">
    <property type="entry name" value="NAD(P)-bd_dom_sf"/>
</dbReference>
<accession>A0A9X3NK55</accession>
<name>A0A9X3NK55_9ACTN</name>
<dbReference type="PANTHER" id="PTHR43355">
    <property type="entry name" value="FLAVIN REDUCTASE (NADPH)"/>
    <property type="match status" value="1"/>
</dbReference>
<comment type="caution">
    <text evidence="2">The sequence shown here is derived from an EMBL/GenBank/DDBJ whole genome shotgun (WGS) entry which is preliminary data.</text>
</comment>